<keyword evidence="1" id="KW-0808">Transferase</keyword>
<comment type="caution">
    <text evidence="1">The sequence shown here is derived from an EMBL/GenBank/DDBJ whole genome shotgun (WGS) entry which is preliminary data.</text>
</comment>
<dbReference type="Proteomes" id="UP000677875">
    <property type="component" value="Unassembled WGS sequence"/>
</dbReference>
<keyword evidence="1" id="KW-0489">Methyltransferase</keyword>
<dbReference type="PIRSF" id="PIRSF017393">
    <property type="entry name" value="MTase_SAV2177"/>
    <property type="match status" value="1"/>
</dbReference>
<sequence length="276" mass="30071">MAGGGTADERADVVDLELDRAHSARMYDYFLGGITNFPADREAAGRAMAAFPSILIAARSNRSFVHRSTRHLAQMGIGQFLDIGTGIPTSPNLHEVAQATNPRARVVYTDNDPIVLAHARALLRSHPEGGTAYMQADVTDPKSLLDHRVLREELDFERPIALSLNALLHFITDRDDAHGIVARLKDALPSGSILTISHVTPDFDPEAIARLTTIYESAGTPGQARTRDEIAAFFDGWDLLEPGLTPVLRWRPDPDEPHANVTDAEAALYAGIARKP</sequence>
<protein>
    <submittedName>
        <fullName evidence="1">SAM-dependent methyltransferase</fullName>
        <ecNumber evidence="1">2.1.1.-</ecNumber>
    </submittedName>
</protein>
<name>A0A941B3P0_9ACTN</name>
<organism evidence="1 2">
    <name type="scientific">Streptomyces tagetis</name>
    <dbReference type="NCBI Taxonomy" id="2820809"/>
    <lineage>
        <taxon>Bacteria</taxon>
        <taxon>Bacillati</taxon>
        <taxon>Actinomycetota</taxon>
        <taxon>Actinomycetes</taxon>
        <taxon>Kitasatosporales</taxon>
        <taxon>Streptomycetaceae</taxon>
        <taxon>Streptomyces</taxon>
    </lineage>
</organism>
<dbReference type="AlphaFoldDB" id="A0A941B3P0"/>
<gene>
    <name evidence="1" type="ORF">J5Y05_29110</name>
</gene>
<evidence type="ECO:0000313" key="2">
    <source>
        <dbReference type="Proteomes" id="UP000677875"/>
    </source>
</evidence>
<evidence type="ECO:0000313" key="1">
    <source>
        <dbReference type="EMBL" id="MBQ0830516.1"/>
    </source>
</evidence>
<dbReference type="SUPFAM" id="SSF53335">
    <property type="entry name" value="S-adenosyl-L-methionine-dependent methyltransferases"/>
    <property type="match status" value="1"/>
</dbReference>
<dbReference type="GO" id="GO:0032259">
    <property type="term" value="P:methylation"/>
    <property type="evidence" value="ECO:0007669"/>
    <property type="project" value="UniProtKB-KW"/>
</dbReference>
<dbReference type="EMBL" id="JAGPNL010000011">
    <property type="protein sequence ID" value="MBQ0830516.1"/>
    <property type="molecule type" value="Genomic_DNA"/>
</dbReference>
<dbReference type="RefSeq" id="WP_210876284.1">
    <property type="nucleotide sequence ID" value="NZ_JAGPNL010000011.1"/>
</dbReference>
<dbReference type="InterPro" id="IPR006764">
    <property type="entry name" value="SAM_dep_MeTrfase_SAV2177_type"/>
</dbReference>
<proteinExistence type="predicted"/>
<keyword evidence="2" id="KW-1185">Reference proteome</keyword>
<dbReference type="Pfam" id="PF04672">
    <property type="entry name" value="Methyltransf_19"/>
    <property type="match status" value="1"/>
</dbReference>
<dbReference type="GO" id="GO:0008168">
    <property type="term" value="F:methyltransferase activity"/>
    <property type="evidence" value="ECO:0007669"/>
    <property type="project" value="UniProtKB-KW"/>
</dbReference>
<dbReference type="InterPro" id="IPR029063">
    <property type="entry name" value="SAM-dependent_MTases_sf"/>
</dbReference>
<accession>A0A941B3P0</accession>
<dbReference type="EC" id="2.1.1.-" evidence="1"/>
<reference evidence="1" key="1">
    <citation type="submission" date="2021-04" db="EMBL/GenBank/DDBJ databases">
        <title>Genome seq and assembly of Streptomyces sp. RG38.</title>
        <authorList>
            <person name="Chhetri G."/>
        </authorList>
    </citation>
    <scope>NUCLEOTIDE SEQUENCE</scope>
    <source>
        <strain evidence="1">RG38</strain>
    </source>
</reference>
<dbReference type="Gene3D" id="3.40.50.150">
    <property type="entry name" value="Vaccinia Virus protein VP39"/>
    <property type="match status" value="1"/>
</dbReference>